<keyword evidence="1" id="KW-0812">Transmembrane</keyword>
<accession>A0A1F7I401</accession>
<evidence type="ECO:0000313" key="3">
    <source>
        <dbReference type="Proteomes" id="UP000176803"/>
    </source>
</evidence>
<gene>
    <name evidence="2" type="ORF">A3F03_02555</name>
</gene>
<dbReference type="Pfam" id="PF06182">
    <property type="entry name" value="ABC2_membrane_6"/>
    <property type="match status" value="1"/>
</dbReference>
<feature type="transmembrane region" description="Helical" evidence="1">
    <location>
        <begin position="219"/>
        <end position="246"/>
    </location>
</feature>
<dbReference type="EMBL" id="MGAC01000023">
    <property type="protein sequence ID" value="OGK38076.1"/>
    <property type="molecule type" value="Genomic_DNA"/>
</dbReference>
<dbReference type="Proteomes" id="UP000176803">
    <property type="component" value="Unassembled WGS sequence"/>
</dbReference>
<evidence type="ECO:0000313" key="2">
    <source>
        <dbReference type="EMBL" id="OGK38076.1"/>
    </source>
</evidence>
<organism evidence="2 3">
    <name type="scientific">Candidatus Roizmanbacteria bacterium RIFCSPHIGHO2_12_FULL_41_11</name>
    <dbReference type="NCBI Taxonomy" id="1802052"/>
    <lineage>
        <taxon>Bacteria</taxon>
        <taxon>Candidatus Roizmaniibacteriota</taxon>
    </lineage>
</organism>
<proteinExistence type="predicted"/>
<feature type="transmembrane region" description="Helical" evidence="1">
    <location>
        <begin position="137"/>
        <end position="168"/>
    </location>
</feature>
<feature type="transmembrane region" description="Helical" evidence="1">
    <location>
        <begin position="21"/>
        <end position="40"/>
    </location>
</feature>
<comment type="caution">
    <text evidence="2">The sequence shown here is derived from an EMBL/GenBank/DDBJ whole genome shotgun (WGS) entry which is preliminary data.</text>
</comment>
<dbReference type="PANTHER" id="PTHR36832:SF1">
    <property type="entry name" value="SLR1174 PROTEIN"/>
    <property type="match status" value="1"/>
</dbReference>
<dbReference type="AlphaFoldDB" id="A0A1F7I401"/>
<sequence>MRLFRIFLLHFQSIAQHRTRSLVWFLLSLFNPFMLLLFWTASAKDNQLGIDLTVISTYYLLLVLGGSTLMAHQEEDVAVMDIQKGALVKYLLRPIPYYFMRFSEEMHYRILQGGYGIVAIIILSNIFQISLKFVSDPLFLVLALVSCVLAYLLSFTYKMLLGILAFWLIETRAIFEFAEVVTLILCGFLVPLDLLPSWLKLVAQLTPFPYMIYYPLSALIGQFSLYGLASILAIQACWLGVFFLTYKLVFGAGIKRFTAVGQ</sequence>
<feature type="transmembrane region" description="Helical" evidence="1">
    <location>
        <begin position="110"/>
        <end position="131"/>
    </location>
</feature>
<feature type="transmembrane region" description="Helical" evidence="1">
    <location>
        <begin position="52"/>
        <end position="71"/>
    </location>
</feature>
<evidence type="ECO:0008006" key="4">
    <source>
        <dbReference type="Google" id="ProtNLM"/>
    </source>
</evidence>
<evidence type="ECO:0000256" key="1">
    <source>
        <dbReference type="SAM" id="Phobius"/>
    </source>
</evidence>
<keyword evidence="1" id="KW-0472">Membrane</keyword>
<protein>
    <recommendedName>
        <fullName evidence="4">ABC transporter permease</fullName>
    </recommendedName>
</protein>
<name>A0A1F7I401_9BACT</name>
<feature type="transmembrane region" description="Helical" evidence="1">
    <location>
        <begin position="180"/>
        <end position="199"/>
    </location>
</feature>
<dbReference type="InterPro" id="IPR010390">
    <property type="entry name" value="ABC-2_transporter-like"/>
</dbReference>
<dbReference type="PANTHER" id="PTHR36832">
    <property type="entry name" value="SLR1174 PROTEIN-RELATED"/>
    <property type="match status" value="1"/>
</dbReference>
<reference evidence="2 3" key="1">
    <citation type="journal article" date="2016" name="Nat. Commun.">
        <title>Thousands of microbial genomes shed light on interconnected biogeochemical processes in an aquifer system.</title>
        <authorList>
            <person name="Anantharaman K."/>
            <person name="Brown C.T."/>
            <person name="Hug L.A."/>
            <person name="Sharon I."/>
            <person name="Castelle C.J."/>
            <person name="Probst A.J."/>
            <person name="Thomas B.C."/>
            <person name="Singh A."/>
            <person name="Wilkins M.J."/>
            <person name="Karaoz U."/>
            <person name="Brodie E.L."/>
            <person name="Williams K.H."/>
            <person name="Hubbard S.S."/>
            <person name="Banfield J.F."/>
        </authorList>
    </citation>
    <scope>NUCLEOTIDE SEQUENCE [LARGE SCALE GENOMIC DNA]</scope>
</reference>
<keyword evidence="1" id="KW-1133">Transmembrane helix</keyword>